<keyword evidence="2" id="KW-0489">Methyltransferase</keyword>
<sequence>MTELDQNFLSISRTLAQFEHYWRESPYQVQQPRWMQSNPSLAQQCLNLTDSQLPLLEANPEALQQWLAPHLPGVDALLSRVEPDWASQRPVALPSHWHVGIPGRKKTQIEKFAQCFTPMQPHLIDWCCGKGHLGRTLAHAHELTASGLEINPQLCAVGETARGGKAPVMVLHQTDVLDDQALARVAAALPHGSHAVALHACGDLHRRLVQWAAAENLPALSLVPCCYPLWLKHKTFAPLSALAQQHDLGLTRDDLNLAVQEVVTASAKQQQQLFQLNAWRLGFDQLQRDCTGRDEYLATPSLPKSALGWGFKAVCQHLARARNIQLPSDSQWHHYQQQGELRWRQVRRLQLVSQGFRRLLELWLLHDLALCLRQGGYHVALSRFCEREITPRNLLINAKR</sequence>
<evidence type="ECO:0000313" key="3">
    <source>
        <dbReference type="Proteomes" id="UP001409585"/>
    </source>
</evidence>
<gene>
    <name evidence="2" type="ORF">GCM10025791_45070</name>
</gene>
<name>A0AAV3U8P0_9ALTE</name>
<reference evidence="3" key="1">
    <citation type="journal article" date="2019" name="Int. J. Syst. Evol. Microbiol.">
        <title>The Global Catalogue of Microorganisms (GCM) 10K type strain sequencing project: providing services to taxonomists for standard genome sequencing and annotation.</title>
        <authorList>
            <consortium name="The Broad Institute Genomics Platform"/>
            <consortium name="The Broad Institute Genome Sequencing Center for Infectious Disease"/>
            <person name="Wu L."/>
            <person name="Ma J."/>
        </authorList>
    </citation>
    <scope>NUCLEOTIDE SEQUENCE [LARGE SCALE GENOMIC DNA]</scope>
    <source>
        <strain evidence="3">JCM 19134</strain>
    </source>
</reference>
<dbReference type="GO" id="GO:0032259">
    <property type="term" value="P:methylation"/>
    <property type="evidence" value="ECO:0007669"/>
    <property type="project" value="UniProtKB-KW"/>
</dbReference>
<proteinExistence type="predicted"/>
<evidence type="ECO:0000313" key="2">
    <source>
        <dbReference type="EMBL" id="GAA4959132.1"/>
    </source>
</evidence>
<evidence type="ECO:0000259" key="1">
    <source>
        <dbReference type="Pfam" id="PF13679"/>
    </source>
</evidence>
<dbReference type="GO" id="GO:0008168">
    <property type="term" value="F:methyltransferase activity"/>
    <property type="evidence" value="ECO:0007669"/>
    <property type="project" value="UniProtKB-KW"/>
</dbReference>
<accession>A0AAV3U8P0</accession>
<dbReference type="EMBL" id="BAABLX010000077">
    <property type="protein sequence ID" value="GAA4959132.1"/>
    <property type="molecule type" value="Genomic_DNA"/>
</dbReference>
<dbReference type="Proteomes" id="UP001409585">
    <property type="component" value="Unassembled WGS sequence"/>
</dbReference>
<keyword evidence="2" id="KW-0808">Transferase</keyword>
<dbReference type="PANTHER" id="PTHR13369:SF0">
    <property type="entry name" value="GLUTATHIONE S-TRANSFERASE C-TERMINAL DOMAIN-CONTAINING PROTEIN"/>
    <property type="match status" value="1"/>
</dbReference>
<dbReference type="Pfam" id="PF13679">
    <property type="entry name" value="Methyltransf_32"/>
    <property type="match status" value="1"/>
</dbReference>
<dbReference type="InterPro" id="IPR025714">
    <property type="entry name" value="Methyltranfer_dom"/>
</dbReference>
<dbReference type="PANTHER" id="PTHR13369">
    <property type="match status" value="1"/>
</dbReference>
<dbReference type="RefSeq" id="WP_345427599.1">
    <property type="nucleotide sequence ID" value="NZ_AP031496.1"/>
</dbReference>
<comment type="caution">
    <text evidence="2">The sequence shown here is derived from an EMBL/GenBank/DDBJ whole genome shotgun (WGS) entry which is preliminary data.</text>
</comment>
<keyword evidence="3" id="KW-1185">Reference proteome</keyword>
<feature type="domain" description="Methyltransferase" evidence="1">
    <location>
        <begin position="104"/>
        <end position="227"/>
    </location>
</feature>
<dbReference type="AlphaFoldDB" id="A0AAV3U8P0"/>
<protein>
    <submittedName>
        <fullName evidence="2">Methyltransferase</fullName>
    </submittedName>
</protein>
<organism evidence="2 3">
    <name type="scientific">Halioxenophilus aromaticivorans</name>
    <dbReference type="NCBI Taxonomy" id="1306992"/>
    <lineage>
        <taxon>Bacteria</taxon>
        <taxon>Pseudomonadati</taxon>
        <taxon>Pseudomonadota</taxon>
        <taxon>Gammaproteobacteria</taxon>
        <taxon>Alteromonadales</taxon>
        <taxon>Alteromonadaceae</taxon>
        <taxon>Halioxenophilus</taxon>
    </lineage>
</organism>
<dbReference type="SUPFAM" id="SSF53335">
    <property type="entry name" value="S-adenosyl-L-methionine-dependent methyltransferases"/>
    <property type="match status" value="1"/>
</dbReference>
<dbReference type="InterPro" id="IPR029063">
    <property type="entry name" value="SAM-dependent_MTases_sf"/>
</dbReference>